<dbReference type="PANTHER" id="PTHR37089:SF3">
    <property type="entry name" value="EXPORTED PROTEIN"/>
    <property type="match status" value="1"/>
</dbReference>
<dbReference type="Proteomes" id="UP001595957">
    <property type="component" value="Unassembled WGS sequence"/>
</dbReference>
<dbReference type="SMART" id="SM00972">
    <property type="entry name" value="SCPU"/>
    <property type="match status" value="1"/>
</dbReference>
<reference evidence="4" key="1">
    <citation type="journal article" date="2019" name="Int. J. Syst. Evol. Microbiol.">
        <title>The Global Catalogue of Microorganisms (GCM) 10K type strain sequencing project: providing services to taxonomists for standard genome sequencing and annotation.</title>
        <authorList>
            <consortium name="The Broad Institute Genomics Platform"/>
            <consortium name="The Broad Institute Genome Sequencing Center for Infectious Disease"/>
            <person name="Wu L."/>
            <person name="Ma J."/>
        </authorList>
    </citation>
    <scope>NUCLEOTIDE SEQUENCE [LARGE SCALE GENOMIC DNA]</scope>
    <source>
        <strain evidence="4">NBRC 103632</strain>
    </source>
</reference>
<feature type="chain" id="PRO_5045298416" evidence="1">
    <location>
        <begin position="24"/>
        <end position="158"/>
    </location>
</feature>
<sequence length="158" mass="15842">MMKVLGYGLTAVVSMTMPTPGWACTLCSCSASTTGVSFGGYDPGSSSPKDGLGSVTLSCTGVVSLAGTIDIAMSPGSSGNALARQMSHGAASLNYNLYSNSSRTSIWGAGSAGTSIVSASLTGLLSFSQTVSVYGRIPAGQWVQAGPYADSVIVTITY</sequence>
<evidence type="ECO:0000313" key="3">
    <source>
        <dbReference type="EMBL" id="MFC4594330.1"/>
    </source>
</evidence>
<dbReference type="Pfam" id="PF05229">
    <property type="entry name" value="SCPU"/>
    <property type="match status" value="1"/>
</dbReference>
<keyword evidence="4" id="KW-1185">Reference proteome</keyword>
<comment type="caution">
    <text evidence="3">The sequence shown here is derived from an EMBL/GenBank/DDBJ whole genome shotgun (WGS) entry which is preliminary data.</text>
</comment>
<dbReference type="EMBL" id="JBHSFZ010000015">
    <property type="protein sequence ID" value="MFC4594330.1"/>
    <property type="molecule type" value="Genomic_DNA"/>
</dbReference>
<name>A0ABV9EXL4_9SPHN</name>
<evidence type="ECO:0000313" key="4">
    <source>
        <dbReference type="Proteomes" id="UP001595957"/>
    </source>
</evidence>
<evidence type="ECO:0000259" key="2">
    <source>
        <dbReference type="Pfam" id="PF05229"/>
    </source>
</evidence>
<organism evidence="3 4">
    <name type="scientific">Sphingobium tyrosinilyticum</name>
    <dbReference type="NCBI Taxonomy" id="2715436"/>
    <lineage>
        <taxon>Bacteria</taxon>
        <taxon>Pseudomonadati</taxon>
        <taxon>Pseudomonadota</taxon>
        <taxon>Alphaproteobacteria</taxon>
        <taxon>Sphingomonadales</taxon>
        <taxon>Sphingomonadaceae</taxon>
        <taxon>Sphingobium</taxon>
    </lineage>
</organism>
<dbReference type="PANTHER" id="PTHR37089">
    <property type="entry name" value="PROTEIN U-RELATED"/>
    <property type="match status" value="1"/>
</dbReference>
<feature type="domain" description="Spore coat protein U/FanG" evidence="2">
    <location>
        <begin position="27"/>
        <end position="155"/>
    </location>
</feature>
<dbReference type="RefSeq" id="WP_380803967.1">
    <property type="nucleotide sequence ID" value="NZ_JBHSFZ010000015.1"/>
</dbReference>
<dbReference type="PROSITE" id="PS51257">
    <property type="entry name" value="PROKAR_LIPOPROTEIN"/>
    <property type="match status" value="1"/>
</dbReference>
<dbReference type="InterPro" id="IPR007893">
    <property type="entry name" value="Spore_coat_U/FanG"/>
</dbReference>
<evidence type="ECO:0000256" key="1">
    <source>
        <dbReference type="SAM" id="SignalP"/>
    </source>
</evidence>
<dbReference type="InterPro" id="IPR053167">
    <property type="entry name" value="Spore_coat_component"/>
</dbReference>
<protein>
    <submittedName>
        <fullName evidence="3">Spore coat U domain-containing protein</fullName>
    </submittedName>
</protein>
<feature type="signal peptide" evidence="1">
    <location>
        <begin position="1"/>
        <end position="23"/>
    </location>
</feature>
<proteinExistence type="predicted"/>
<accession>A0ABV9EXL4</accession>
<gene>
    <name evidence="3" type="ORF">ACFO3E_09020</name>
</gene>
<keyword evidence="1" id="KW-0732">Signal</keyword>